<name>A0A133XSI1_9ACTN</name>
<dbReference type="EMBL" id="LSCR01000029">
    <property type="protein sequence ID" value="KXB33886.1"/>
    <property type="molecule type" value="Genomic_DNA"/>
</dbReference>
<dbReference type="InterPro" id="IPR003772">
    <property type="entry name" value="YceD"/>
</dbReference>
<dbReference type="Pfam" id="PF02620">
    <property type="entry name" value="YceD"/>
    <property type="match status" value="1"/>
</dbReference>
<dbReference type="Proteomes" id="UP000070675">
    <property type="component" value="Unassembled WGS sequence"/>
</dbReference>
<dbReference type="STRING" id="1393034.HMPREF3192_01116"/>
<dbReference type="RefSeq" id="WP_066305951.1">
    <property type="nucleotide sequence ID" value="NZ_KQ959507.1"/>
</dbReference>
<organism evidence="2 3">
    <name type="scientific">Atopobium deltae</name>
    <dbReference type="NCBI Taxonomy" id="1393034"/>
    <lineage>
        <taxon>Bacteria</taxon>
        <taxon>Bacillati</taxon>
        <taxon>Actinomycetota</taxon>
        <taxon>Coriobacteriia</taxon>
        <taxon>Coriobacteriales</taxon>
        <taxon>Atopobiaceae</taxon>
        <taxon>Atopobium</taxon>
    </lineage>
</organism>
<comment type="caution">
    <text evidence="2">The sequence shown here is derived from an EMBL/GenBank/DDBJ whole genome shotgun (WGS) entry which is preliminary data.</text>
</comment>
<accession>A0A133XSI1</accession>
<proteinExistence type="predicted"/>
<sequence length="211" mass="22819">MTQLDSFIFKIDDRLEGVGATLSLDGRLAQAQFDLGDHEFVLDNGIAYNLVLTNTAEGILLTGIVKADATCPCDRCCEPAQLQLSCEVDEYYLFNKPEKQHLTDLDEEEDVDYSLVSAENTIDLAPAIVSALVMEVPYIVLCDDDCLGLCSRCGANLNEGSCECERGANADGADAGNAAYDDNGDPIVQDERSKPIPEGPFSALGKLHFDE</sequence>
<dbReference type="AlphaFoldDB" id="A0A133XSI1"/>
<evidence type="ECO:0000313" key="3">
    <source>
        <dbReference type="Proteomes" id="UP000070675"/>
    </source>
</evidence>
<gene>
    <name evidence="2" type="ORF">HMPREF3192_01116</name>
</gene>
<feature type="region of interest" description="Disordered" evidence="1">
    <location>
        <begin position="175"/>
        <end position="201"/>
    </location>
</feature>
<evidence type="ECO:0000313" key="2">
    <source>
        <dbReference type="EMBL" id="KXB33886.1"/>
    </source>
</evidence>
<evidence type="ECO:0000256" key="1">
    <source>
        <dbReference type="SAM" id="MobiDB-lite"/>
    </source>
</evidence>
<dbReference type="PATRIC" id="fig|1393034.3.peg.1085"/>
<protein>
    <submittedName>
        <fullName evidence="2">Putative ACR</fullName>
    </submittedName>
</protein>
<keyword evidence="3" id="KW-1185">Reference proteome</keyword>
<dbReference type="PANTHER" id="PTHR34374">
    <property type="entry name" value="LARGE RIBOSOMAL RNA SUBUNIT ACCUMULATION PROTEIN YCED HOMOLOG 1, CHLOROPLASTIC"/>
    <property type="match status" value="1"/>
</dbReference>
<dbReference type="OrthoDB" id="9790372at2"/>
<reference evidence="3" key="1">
    <citation type="submission" date="2016-01" db="EMBL/GenBank/DDBJ databases">
        <authorList>
            <person name="Mitreva M."/>
            <person name="Pepin K.H."/>
            <person name="Mihindukulasuriya K.A."/>
            <person name="Fulton R."/>
            <person name="Fronick C."/>
            <person name="O'Laughlin M."/>
            <person name="Miner T."/>
            <person name="Herter B."/>
            <person name="Rosa B.A."/>
            <person name="Cordes M."/>
            <person name="Tomlinson C."/>
            <person name="Wollam A."/>
            <person name="Palsikar V.B."/>
            <person name="Mardis E.R."/>
            <person name="Wilson R.K."/>
        </authorList>
    </citation>
    <scope>NUCLEOTIDE SEQUENCE [LARGE SCALE GENOMIC DNA]</scope>
    <source>
        <strain evidence="3">DNF00019</strain>
    </source>
</reference>
<dbReference type="PANTHER" id="PTHR34374:SF1">
    <property type="entry name" value="LARGE RIBOSOMAL RNA SUBUNIT ACCUMULATION PROTEIN YCED HOMOLOG 1, CHLOROPLASTIC"/>
    <property type="match status" value="1"/>
</dbReference>